<evidence type="ECO:0000313" key="1">
    <source>
        <dbReference type="EMBL" id="QCD80354.1"/>
    </source>
</evidence>
<dbReference type="AlphaFoldDB" id="A0A4D6L083"/>
<dbReference type="Proteomes" id="UP000501690">
    <property type="component" value="Linkage Group LG2"/>
</dbReference>
<proteinExistence type="predicted"/>
<protein>
    <submittedName>
        <fullName evidence="1">Uncharacterized protein</fullName>
    </submittedName>
</protein>
<gene>
    <name evidence="1" type="ORF">DEO72_LG2g675</name>
</gene>
<name>A0A4D6L083_VIGUN</name>
<organism evidence="1 2">
    <name type="scientific">Vigna unguiculata</name>
    <name type="common">Cowpea</name>
    <dbReference type="NCBI Taxonomy" id="3917"/>
    <lineage>
        <taxon>Eukaryota</taxon>
        <taxon>Viridiplantae</taxon>
        <taxon>Streptophyta</taxon>
        <taxon>Embryophyta</taxon>
        <taxon>Tracheophyta</taxon>
        <taxon>Spermatophyta</taxon>
        <taxon>Magnoliopsida</taxon>
        <taxon>eudicotyledons</taxon>
        <taxon>Gunneridae</taxon>
        <taxon>Pentapetalae</taxon>
        <taxon>rosids</taxon>
        <taxon>fabids</taxon>
        <taxon>Fabales</taxon>
        <taxon>Fabaceae</taxon>
        <taxon>Papilionoideae</taxon>
        <taxon>50 kb inversion clade</taxon>
        <taxon>NPAAA clade</taxon>
        <taxon>indigoferoid/millettioid clade</taxon>
        <taxon>Phaseoleae</taxon>
        <taxon>Vigna</taxon>
    </lineage>
</organism>
<accession>A0A4D6L083</accession>
<reference evidence="1 2" key="1">
    <citation type="submission" date="2019-04" db="EMBL/GenBank/DDBJ databases">
        <title>An improved genome assembly and genetic linkage map for asparagus bean, Vigna unguiculata ssp. sesquipedialis.</title>
        <authorList>
            <person name="Xia Q."/>
            <person name="Zhang R."/>
            <person name="Dong Y."/>
        </authorList>
    </citation>
    <scope>NUCLEOTIDE SEQUENCE [LARGE SCALE GENOMIC DNA]</scope>
    <source>
        <tissue evidence="1">Leaf</tissue>
    </source>
</reference>
<dbReference type="EMBL" id="CP039346">
    <property type="protein sequence ID" value="QCD80354.1"/>
    <property type="molecule type" value="Genomic_DNA"/>
</dbReference>
<evidence type="ECO:0000313" key="2">
    <source>
        <dbReference type="Proteomes" id="UP000501690"/>
    </source>
</evidence>
<sequence length="96" mass="10692">MTNHYHARSPTKMRPMFAVRPPAATVATLSSMPMPAQALLATHSRAKHRNTASVARVFFGPPPFVHRKAAGDDLLLLPSRTNGLLQRFSRETLLFR</sequence>
<keyword evidence="2" id="KW-1185">Reference proteome</keyword>